<organism evidence="15 16">
    <name type="scientific">Candidatus Erwinia haradaeae</name>
    <dbReference type="NCBI Taxonomy" id="1922217"/>
    <lineage>
        <taxon>Bacteria</taxon>
        <taxon>Pseudomonadati</taxon>
        <taxon>Pseudomonadota</taxon>
        <taxon>Gammaproteobacteria</taxon>
        <taxon>Enterobacterales</taxon>
        <taxon>Erwiniaceae</taxon>
        <taxon>Erwinia</taxon>
    </lineage>
</organism>
<dbReference type="PANTHER" id="PTHR12815:SF47">
    <property type="entry name" value="TRANSLOCATION AND ASSEMBLY MODULE SUBUNIT TAMA"/>
    <property type="match status" value="1"/>
</dbReference>
<evidence type="ECO:0000256" key="9">
    <source>
        <dbReference type="ARBA" id="ARBA00033063"/>
    </source>
</evidence>
<dbReference type="InterPro" id="IPR000184">
    <property type="entry name" value="Bac_surfAg_D15"/>
</dbReference>
<dbReference type="Pfam" id="PF17243">
    <property type="entry name" value="POTRA_TamA_1"/>
    <property type="match status" value="1"/>
</dbReference>
<dbReference type="InterPro" id="IPR035243">
    <property type="entry name" value="TamA_POTRA_Dom_1"/>
</dbReference>
<dbReference type="Gene3D" id="3.10.20.310">
    <property type="entry name" value="membrane protein fhac"/>
    <property type="match status" value="3"/>
</dbReference>
<evidence type="ECO:0000256" key="2">
    <source>
        <dbReference type="ARBA" id="ARBA00010248"/>
    </source>
</evidence>
<feature type="signal peptide" evidence="11">
    <location>
        <begin position="1"/>
        <end position="24"/>
    </location>
</feature>
<evidence type="ECO:0000256" key="1">
    <source>
        <dbReference type="ARBA" id="ARBA00004442"/>
    </source>
</evidence>
<evidence type="ECO:0000313" key="15">
    <source>
        <dbReference type="EMBL" id="VFP80360.1"/>
    </source>
</evidence>
<protein>
    <recommendedName>
        <fullName evidence="3">Translocation and assembly module subunit TamA</fullName>
    </recommendedName>
    <alternativeName>
        <fullName evidence="9">Autotransporter assembly factor TamA</fullName>
    </alternativeName>
</protein>
<evidence type="ECO:0000256" key="5">
    <source>
        <dbReference type="ARBA" id="ARBA00022692"/>
    </source>
</evidence>
<keyword evidence="4" id="KW-1134">Transmembrane beta strand</keyword>
<feature type="chain" id="PRO_5019456313" description="Translocation and assembly module subunit TamA" evidence="11">
    <location>
        <begin position="25"/>
        <end position="583"/>
    </location>
</feature>
<feature type="domain" description="POTRA" evidence="13">
    <location>
        <begin position="196"/>
        <end position="254"/>
    </location>
</feature>
<evidence type="ECO:0000256" key="7">
    <source>
        <dbReference type="ARBA" id="ARBA00023136"/>
    </source>
</evidence>
<evidence type="ECO:0000256" key="6">
    <source>
        <dbReference type="ARBA" id="ARBA00022729"/>
    </source>
</evidence>
<evidence type="ECO:0000256" key="10">
    <source>
        <dbReference type="ARBA" id="ARBA00093548"/>
    </source>
</evidence>
<dbReference type="InterPro" id="IPR039910">
    <property type="entry name" value="D15-like"/>
</dbReference>
<dbReference type="InterPro" id="IPR010827">
    <property type="entry name" value="BamA/TamA_POTRA"/>
</dbReference>
<comment type="subcellular location">
    <subcellularLocation>
        <location evidence="1">Cell outer membrane</location>
    </subcellularLocation>
</comment>
<dbReference type="AlphaFoldDB" id="A0A451D3Y4"/>
<dbReference type="GO" id="GO:0009279">
    <property type="term" value="C:cell outer membrane"/>
    <property type="evidence" value="ECO:0007669"/>
    <property type="project" value="UniProtKB-SubCell"/>
</dbReference>
<keyword evidence="8" id="KW-0998">Cell outer membrane</keyword>
<keyword evidence="5" id="KW-0812">Transmembrane</keyword>
<comment type="similarity">
    <text evidence="2">Belongs to the TamA family.</text>
</comment>
<evidence type="ECO:0000256" key="8">
    <source>
        <dbReference type="ARBA" id="ARBA00023237"/>
    </source>
</evidence>
<accession>A0A451D3Y4</accession>
<keyword evidence="6 11" id="KW-0732">Signal</keyword>
<dbReference type="Pfam" id="PF07244">
    <property type="entry name" value="POTRA"/>
    <property type="match status" value="1"/>
</dbReference>
<dbReference type="EMBL" id="LR217705">
    <property type="protein sequence ID" value="VFP80360.1"/>
    <property type="molecule type" value="Genomic_DNA"/>
</dbReference>
<name>A0A451D3Y4_9GAMM</name>
<evidence type="ECO:0000313" key="16">
    <source>
        <dbReference type="Proteomes" id="UP000294338"/>
    </source>
</evidence>
<evidence type="ECO:0000259" key="13">
    <source>
        <dbReference type="Pfam" id="PF07244"/>
    </source>
</evidence>
<dbReference type="GO" id="GO:0009306">
    <property type="term" value="P:protein secretion"/>
    <property type="evidence" value="ECO:0007669"/>
    <property type="project" value="TreeGrafter"/>
</dbReference>
<dbReference type="Proteomes" id="UP000294338">
    <property type="component" value="Chromosome 1"/>
</dbReference>
<feature type="domain" description="TamA POTRA" evidence="14">
    <location>
        <begin position="29"/>
        <end position="103"/>
    </location>
</feature>
<keyword evidence="7" id="KW-0472">Membrane</keyword>
<dbReference type="Pfam" id="PF01103">
    <property type="entry name" value="Omp85"/>
    <property type="match status" value="1"/>
</dbReference>
<dbReference type="RefSeq" id="WP_197095024.1">
    <property type="nucleotide sequence ID" value="NZ_LR217705.1"/>
</dbReference>
<dbReference type="Gene3D" id="2.40.160.50">
    <property type="entry name" value="membrane protein fhac: a member of the omp85/tpsb transporter family"/>
    <property type="match status" value="1"/>
</dbReference>
<evidence type="ECO:0000259" key="12">
    <source>
        <dbReference type="Pfam" id="PF01103"/>
    </source>
</evidence>
<dbReference type="FunFam" id="3.10.20.310:FF:000008">
    <property type="entry name" value="Outer membrane protein, OMP85 family"/>
    <property type="match status" value="1"/>
</dbReference>
<proteinExistence type="inferred from homology"/>
<evidence type="ECO:0000259" key="14">
    <source>
        <dbReference type="Pfam" id="PF17243"/>
    </source>
</evidence>
<sequence length="583" mass="66211" precursor="true">MPKIYIYLLSALFIISVYSAIAKADQTNLKITGLPKNLQTNVQAHLSALTNQEVFTDIRYRSHISAMVKEALKALGYYEPRITFYLIQPHRPNKNPLLIVQIIPGKPITISQAKVTLRGGACRDEDYLALVAKAKPLKGSILNHRQYENFKNSLDRIALHKGYFDATYLRSQLKVAVSHYIAFWDIDYDSGERYCFGAVNFIGSHIREAYLQNIVPFHTGDVYSANNIAELTRRLSETGWFNSVAVIPSFDKKNIDKKVQLKGIVTTRARNTIETGFGSSTDIGLHLKTKWKKSCVNNRGHSFHTIMKISAPEKNLEWTYKIPLLQNPLEQYYLLQGGLKRTHLNDTKSDASTLSVSQYWERSNSWKWAAHIHWILDHFTQGNNTNTTMLIYPGITLDRTRSHGSLMMPNWGNSQHYSIDISNSLWGSYIDFIVIQAKNVWVQTIQERSRFIERINLGWINTKNFSKIPPDLRFFAGGDQSVRGYKYKGLSPHDNEGKLTGASKLAIGSIEYQYHMTGKWWGAIFIDSGSTLQDLQKNLVNTGIGFGVRWESLLGPLKLDVARPIGNGHTHNIQLYIGLGPEL</sequence>
<dbReference type="GO" id="GO:0097347">
    <property type="term" value="C:TAM protein secretion complex"/>
    <property type="evidence" value="ECO:0007669"/>
    <property type="project" value="TreeGrafter"/>
</dbReference>
<evidence type="ECO:0000256" key="3">
    <source>
        <dbReference type="ARBA" id="ARBA00015419"/>
    </source>
</evidence>
<evidence type="ECO:0000256" key="11">
    <source>
        <dbReference type="SAM" id="SignalP"/>
    </source>
</evidence>
<gene>
    <name evidence="15" type="primary">tamA</name>
    <name evidence="15" type="ORF">ERCISPPS3390_224</name>
</gene>
<dbReference type="PANTHER" id="PTHR12815">
    <property type="entry name" value="SORTING AND ASSEMBLY MACHINERY SAMM50 PROTEIN FAMILY MEMBER"/>
    <property type="match status" value="1"/>
</dbReference>
<reference evidence="15 16" key="1">
    <citation type="submission" date="2019-02" db="EMBL/GenBank/DDBJ databases">
        <authorList>
            <person name="Manzano-Marin A."/>
            <person name="Manzano-Marin A."/>
        </authorList>
    </citation>
    <scope>NUCLEOTIDE SEQUENCE [LARGE SCALE GENOMIC DNA]</scope>
    <source>
        <strain evidence="15 16">ErCisplendens/pseudotsugae</strain>
    </source>
</reference>
<evidence type="ECO:0000256" key="4">
    <source>
        <dbReference type="ARBA" id="ARBA00022452"/>
    </source>
</evidence>
<feature type="domain" description="Bacterial surface antigen (D15)" evidence="12">
    <location>
        <begin position="354"/>
        <end position="578"/>
    </location>
</feature>
<comment type="subunit">
    <text evidence="10">Interacts with TamB to form the translocation and assembly module (TAM).</text>
</comment>